<evidence type="ECO:0000259" key="1">
    <source>
        <dbReference type="Pfam" id="PF13460"/>
    </source>
</evidence>
<reference evidence="2 3" key="1">
    <citation type="journal article" date="2010" name="Stand. Genomic Sci.">
        <title>Complete genome sequence of Conexibacter woesei type strain (ID131577).</title>
        <authorList>
            <person name="Pukall R."/>
            <person name="Lapidus A."/>
            <person name="Glavina Del Rio T."/>
            <person name="Copeland A."/>
            <person name="Tice H."/>
            <person name="Cheng J.-F."/>
            <person name="Lucas S."/>
            <person name="Chen F."/>
            <person name="Nolan M."/>
            <person name="Bruce D."/>
            <person name="Goodwin L."/>
            <person name="Pitluck S."/>
            <person name="Mavromatis K."/>
            <person name="Ivanova N."/>
            <person name="Ovchinnikova G."/>
            <person name="Pati A."/>
            <person name="Chen A."/>
            <person name="Palaniappan K."/>
            <person name="Land M."/>
            <person name="Hauser L."/>
            <person name="Chang Y.-J."/>
            <person name="Jeffries C.D."/>
            <person name="Chain P."/>
            <person name="Meincke L."/>
            <person name="Sims D."/>
            <person name="Brettin T."/>
            <person name="Detter J.C."/>
            <person name="Rohde M."/>
            <person name="Goeker M."/>
            <person name="Bristow J."/>
            <person name="Eisen J.A."/>
            <person name="Markowitz V."/>
            <person name="Kyrpides N.C."/>
            <person name="Klenk H.-P."/>
            <person name="Hugenholtz P."/>
        </authorList>
    </citation>
    <scope>NUCLEOTIDE SEQUENCE [LARGE SCALE GENOMIC DNA]</scope>
    <source>
        <strain evidence="3">DSM 14684 / CIP 108061 / JCM 11494 / NBRC 100937 / ID131577</strain>
    </source>
</reference>
<dbReference type="OrthoDB" id="4632815at2"/>
<evidence type="ECO:0000313" key="2">
    <source>
        <dbReference type="EMBL" id="ADB53570.1"/>
    </source>
</evidence>
<reference evidence="3" key="2">
    <citation type="submission" date="2010-01" db="EMBL/GenBank/DDBJ databases">
        <title>The complete genome of Conexibacter woesei DSM 14684.</title>
        <authorList>
            <consortium name="US DOE Joint Genome Institute (JGI-PGF)"/>
            <person name="Lucas S."/>
            <person name="Copeland A."/>
            <person name="Lapidus A."/>
            <person name="Glavina del Rio T."/>
            <person name="Dalin E."/>
            <person name="Tice H."/>
            <person name="Bruce D."/>
            <person name="Goodwin L."/>
            <person name="Pitluck S."/>
            <person name="Kyrpides N."/>
            <person name="Mavromatis K."/>
            <person name="Ivanova N."/>
            <person name="Mikhailova N."/>
            <person name="Chertkov O."/>
            <person name="Brettin T."/>
            <person name="Detter J.C."/>
            <person name="Han C."/>
            <person name="Larimer F."/>
            <person name="Land M."/>
            <person name="Hauser L."/>
            <person name="Markowitz V."/>
            <person name="Cheng J.-F."/>
            <person name="Hugenholtz P."/>
            <person name="Woyke T."/>
            <person name="Wu D."/>
            <person name="Pukall R."/>
            <person name="Steenblock K."/>
            <person name="Schneider S."/>
            <person name="Klenk H.-P."/>
            <person name="Eisen J.A."/>
        </authorList>
    </citation>
    <scope>NUCLEOTIDE SEQUENCE [LARGE SCALE GENOMIC DNA]</scope>
    <source>
        <strain evidence="3">DSM 14684 / CIP 108061 / JCM 11494 / NBRC 100937 / ID131577</strain>
    </source>
</reference>
<dbReference type="STRING" id="469383.Cwoe_5161"/>
<dbReference type="Pfam" id="PF13460">
    <property type="entry name" value="NAD_binding_10"/>
    <property type="match status" value="1"/>
</dbReference>
<proteinExistence type="predicted"/>
<gene>
    <name evidence="2" type="ordered locus">Cwoe_5161</name>
</gene>
<dbReference type="Gene3D" id="3.40.50.720">
    <property type="entry name" value="NAD(P)-binding Rossmann-like Domain"/>
    <property type="match status" value="1"/>
</dbReference>
<dbReference type="Gene3D" id="3.90.25.10">
    <property type="entry name" value="UDP-galactose 4-epimerase, domain 1"/>
    <property type="match status" value="1"/>
</dbReference>
<sequence length="297" mass="31351">MILITAPTSTIGSQLVTDLLEAGAPLRLIARRPEQIAPEVRERVDVVVGSHGDAAVIDRALNGVETVFWLSPNLPDSVAVNDSFAGFARPAVEALARHSVERVVGISALGRGTPQAARAGHVTATLALDDLIASSGVAYRALTCPSLMHNLLNHVGAIKQQGAFFMAADADLQVPTVASRDVAAAAARLLLDPSWTGAGEVPCLGPEDLSPNDWARVVSDVLGTEVRYQQVPTAALIERLVGFGYTDAMAQAMADMFDAKNDGLDNAEPRTAASTTPTTFRQWCEDVLEPAVHRVTA</sequence>
<organism evidence="2 3">
    <name type="scientific">Conexibacter woesei (strain DSM 14684 / CCUG 47730 / CIP 108061 / JCM 11494 / NBRC 100937 / ID131577)</name>
    <dbReference type="NCBI Taxonomy" id="469383"/>
    <lineage>
        <taxon>Bacteria</taxon>
        <taxon>Bacillati</taxon>
        <taxon>Actinomycetota</taxon>
        <taxon>Thermoleophilia</taxon>
        <taxon>Solirubrobacterales</taxon>
        <taxon>Conexibacteraceae</taxon>
        <taxon>Conexibacter</taxon>
    </lineage>
</organism>
<dbReference type="Proteomes" id="UP000008229">
    <property type="component" value="Chromosome"/>
</dbReference>
<dbReference type="SUPFAM" id="SSF51735">
    <property type="entry name" value="NAD(P)-binding Rossmann-fold domains"/>
    <property type="match status" value="1"/>
</dbReference>
<dbReference type="PANTHER" id="PTHR43162">
    <property type="match status" value="1"/>
</dbReference>
<dbReference type="PANTHER" id="PTHR43162:SF1">
    <property type="entry name" value="PRESTALK A DIFFERENTIATION PROTEIN A"/>
    <property type="match status" value="1"/>
</dbReference>
<dbReference type="InterPro" id="IPR016040">
    <property type="entry name" value="NAD(P)-bd_dom"/>
</dbReference>
<dbReference type="InterPro" id="IPR051604">
    <property type="entry name" value="Ergot_Alk_Oxidoreductase"/>
</dbReference>
<dbReference type="InterPro" id="IPR036291">
    <property type="entry name" value="NAD(P)-bd_dom_sf"/>
</dbReference>
<accession>D3FE78</accession>
<keyword evidence="3" id="KW-1185">Reference proteome</keyword>
<dbReference type="EMBL" id="CP001854">
    <property type="protein sequence ID" value="ADB53570.1"/>
    <property type="molecule type" value="Genomic_DNA"/>
</dbReference>
<dbReference type="AlphaFoldDB" id="D3FE78"/>
<dbReference type="HOGENOM" id="CLU_007383_10_5_11"/>
<evidence type="ECO:0000313" key="3">
    <source>
        <dbReference type="Proteomes" id="UP000008229"/>
    </source>
</evidence>
<dbReference type="RefSeq" id="WP_012936621.1">
    <property type="nucleotide sequence ID" value="NC_013739.1"/>
</dbReference>
<protein>
    <submittedName>
        <fullName evidence="2">NmrA family protein</fullName>
    </submittedName>
</protein>
<name>D3FE78_CONWI</name>
<dbReference type="KEGG" id="cwo:Cwoe_5161"/>
<dbReference type="eggNOG" id="COG0702">
    <property type="taxonomic scope" value="Bacteria"/>
</dbReference>
<feature type="domain" description="NAD(P)-binding" evidence="1">
    <location>
        <begin position="9"/>
        <end position="193"/>
    </location>
</feature>